<evidence type="ECO:0000313" key="8">
    <source>
        <dbReference type="Proteomes" id="UP001174936"/>
    </source>
</evidence>
<keyword evidence="4" id="KW-0274">FAD</keyword>
<dbReference type="Pfam" id="PF01266">
    <property type="entry name" value="DAO"/>
    <property type="match status" value="1"/>
</dbReference>
<evidence type="ECO:0000256" key="5">
    <source>
        <dbReference type="ARBA" id="ARBA00023002"/>
    </source>
</evidence>
<evidence type="ECO:0000256" key="1">
    <source>
        <dbReference type="ARBA" id="ARBA00001974"/>
    </source>
</evidence>
<dbReference type="InterPro" id="IPR006076">
    <property type="entry name" value="FAD-dep_OxRdtase"/>
</dbReference>
<keyword evidence="3" id="KW-0285">Flavoprotein</keyword>
<feature type="domain" description="FAD dependent oxidoreductase" evidence="6">
    <location>
        <begin position="10"/>
        <end position="395"/>
    </location>
</feature>
<dbReference type="GO" id="GO:0051698">
    <property type="term" value="F:saccharopine oxidase activity"/>
    <property type="evidence" value="ECO:0007669"/>
    <property type="project" value="TreeGrafter"/>
</dbReference>
<dbReference type="GO" id="GO:0050660">
    <property type="term" value="F:flavin adenine dinucleotide binding"/>
    <property type="evidence" value="ECO:0007669"/>
    <property type="project" value="InterPro"/>
</dbReference>
<evidence type="ECO:0000256" key="2">
    <source>
        <dbReference type="ARBA" id="ARBA00010989"/>
    </source>
</evidence>
<evidence type="ECO:0000313" key="7">
    <source>
        <dbReference type="EMBL" id="KAK0658007.1"/>
    </source>
</evidence>
<keyword evidence="5" id="KW-0560">Oxidoreductase</keyword>
<name>A0AA39YSW6_9PEZI</name>
<dbReference type="GO" id="GO:0008115">
    <property type="term" value="F:sarcosine oxidase activity"/>
    <property type="evidence" value="ECO:0007669"/>
    <property type="project" value="TreeGrafter"/>
</dbReference>
<comment type="caution">
    <text evidence="7">The sequence shown here is derived from an EMBL/GenBank/DDBJ whole genome shotgun (WGS) entry which is preliminary data.</text>
</comment>
<protein>
    <submittedName>
        <fullName evidence="7">FAD dependent oxidoreductase</fullName>
    </submittedName>
</protein>
<keyword evidence="8" id="KW-1185">Reference proteome</keyword>
<dbReference type="Proteomes" id="UP001174936">
    <property type="component" value="Unassembled WGS sequence"/>
</dbReference>
<dbReference type="Gene3D" id="3.30.9.10">
    <property type="entry name" value="D-Amino Acid Oxidase, subunit A, domain 2"/>
    <property type="match status" value="1"/>
</dbReference>
<organism evidence="7 8">
    <name type="scientific">Cercophora newfieldiana</name>
    <dbReference type="NCBI Taxonomy" id="92897"/>
    <lineage>
        <taxon>Eukaryota</taxon>
        <taxon>Fungi</taxon>
        <taxon>Dikarya</taxon>
        <taxon>Ascomycota</taxon>
        <taxon>Pezizomycotina</taxon>
        <taxon>Sordariomycetes</taxon>
        <taxon>Sordariomycetidae</taxon>
        <taxon>Sordariales</taxon>
        <taxon>Lasiosphaeriaceae</taxon>
        <taxon>Cercophora</taxon>
    </lineage>
</organism>
<dbReference type="AlphaFoldDB" id="A0AA39YSW6"/>
<dbReference type="EMBL" id="JAULSV010000001">
    <property type="protein sequence ID" value="KAK0658007.1"/>
    <property type="molecule type" value="Genomic_DNA"/>
</dbReference>
<reference evidence="7" key="1">
    <citation type="submission" date="2023-06" db="EMBL/GenBank/DDBJ databases">
        <title>Genome-scale phylogeny and comparative genomics of the fungal order Sordariales.</title>
        <authorList>
            <consortium name="Lawrence Berkeley National Laboratory"/>
            <person name="Hensen N."/>
            <person name="Bonometti L."/>
            <person name="Westerberg I."/>
            <person name="Brannstrom I.O."/>
            <person name="Guillou S."/>
            <person name="Cros-Aarteil S."/>
            <person name="Calhoun S."/>
            <person name="Haridas S."/>
            <person name="Kuo A."/>
            <person name="Mondo S."/>
            <person name="Pangilinan J."/>
            <person name="Riley R."/>
            <person name="Labutti K."/>
            <person name="Andreopoulos B."/>
            <person name="Lipzen A."/>
            <person name="Chen C."/>
            <person name="Yanf M."/>
            <person name="Daum C."/>
            <person name="Ng V."/>
            <person name="Clum A."/>
            <person name="Steindorff A."/>
            <person name="Ohm R."/>
            <person name="Martin F."/>
            <person name="Silar P."/>
            <person name="Natvig D."/>
            <person name="Lalanne C."/>
            <person name="Gautier V."/>
            <person name="Ament-Velasquez S.L."/>
            <person name="Kruys A."/>
            <person name="Hutchinson M.I."/>
            <person name="Powell A.J."/>
            <person name="Barry K."/>
            <person name="Miller A.N."/>
            <person name="Grigoriev I.V."/>
            <person name="Debuchy R."/>
            <person name="Gladieux P."/>
            <person name="Thoren M.H."/>
            <person name="Johannesson H."/>
        </authorList>
    </citation>
    <scope>NUCLEOTIDE SEQUENCE</scope>
    <source>
        <strain evidence="7">SMH2532-1</strain>
    </source>
</reference>
<dbReference type="PANTHER" id="PTHR10961:SF37">
    <property type="entry name" value="FAD DEPENDENT OXIDOREDUCTASE DOMAIN-CONTAINING PROTEIN"/>
    <property type="match status" value="1"/>
</dbReference>
<dbReference type="SUPFAM" id="SSF51905">
    <property type="entry name" value="FAD/NAD(P)-binding domain"/>
    <property type="match status" value="1"/>
</dbReference>
<sequence>MTSSSPSPSYLIIGSGVFGASTALHLIQSRPSASITLIDRDAHTAPIRVAASWDWNKVIRSDYADIVYTRLGLEAQALWRNDPLFKPFYHESGVAWISSGGNPFGERAVRNFEELGAKQDVRSIGVEETKGLWDGFLKGADFTEVDGEKGVLVNNSSGWAEAKEALQATIQAAVDLGVKYVVAEVKGVVVEEGTCKGVVMAEGERLEADRVVLCTGAYTPKLLIDSAPEWEGLHAGGRMVAMAVTEATVPLEEVEARKLGTRPVAINDNPKERGFEVGCLPLSNINAFKCWGQVIFRNSTGDISTPLQSPSYKEAQWNVPESLQDDVRWALRSLFGADGEKLPMENFRICWDAVTPSEDFIISPHSATKGLYVATCGSFHGFKFLPVLGKYVVEMLDGKLDPALKKKWAWDREQPSIISHKQLSSVEYRDLLDKQPAENGQ</sequence>
<accession>A0AA39YSW6</accession>
<dbReference type="InterPro" id="IPR036188">
    <property type="entry name" value="FAD/NAD-bd_sf"/>
</dbReference>
<proteinExistence type="inferred from homology"/>
<dbReference type="PANTHER" id="PTHR10961">
    <property type="entry name" value="PEROXISOMAL SARCOSINE OXIDASE"/>
    <property type="match status" value="1"/>
</dbReference>
<evidence type="ECO:0000259" key="6">
    <source>
        <dbReference type="Pfam" id="PF01266"/>
    </source>
</evidence>
<comment type="similarity">
    <text evidence="2">Belongs to the MSOX/MTOX family.</text>
</comment>
<dbReference type="InterPro" id="IPR045170">
    <property type="entry name" value="MTOX"/>
</dbReference>
<evidence type="ECO:0000256" key="3">
    <source>
        <dbReference type="ARBA" id="ARBA00022630"/>
    </source>
</evidence>
<dbReference type="Gene3D" id="3.50.50.60">
    <property type="entry name" value="FAD/NAD(P)-binding domain"/>
    <property type="match status" value="1"/>
</dbReference>
<comment type="cofactor">
    <cofactor evidence="1">
        <name>FAD</name>
        <dbReference type="ChEBI" id="CHEBI:57692"/>
    </cofactor>
</comment>
<gene>
    <name evidence="7" type="ORF">B0T16DRAFT_453414</name>
</gene>
<evidence type="ECO:0000256" key="4">
    <source>
        <dbReference type="ARBA" id="ARBA00022827"/>
    </source>
</evidence>